<reference evidence="1 2" key="1">
    <citation type="journal article" date="2023" name="PLoS ONE">
        <title>Complete genome assembly of Hawai'i environmental nontuberculous mycobacteria reveals unexpected co-isolation with methylobacteria.</title>
        <authorList>
            <person name="Hendrix J."/>
            <person name="Epperson L.E."/>
            <person name="Tong E.I."/>
            <person name="Chan Y.L."/>
            <person name="Hasan N.A."/>
            <person name="Dawrs S.N."/>
            <person name="Norton G.J."/>
            <person name="Virdi R."/>
            <person name="Crooks J.L."/>
            <person name="Chan E.D."/>
            <person name="Honda J.R."/>
            <person name="Strong M."/>
        </authorList>
    </citation>
    <scope>NUCLEOTIDE SEQUENCE [LARGE SCALE GENOMIC DNA]</scope>
    <source>
        <strain evidence="1 2">NJH_HI04-1</strain>
    </source>
</reference>
<sequence length="111" mass="12970">MGRYFRRGWSGGWEQLPDNVSNLEQFGYNLLRSRQWRDSDNGYSEFVEFQINGERTYSVADYTYGLGNPDDESIGIIDTASYGSLIEMQKRYDADCIEPDPHNPERDWIKV</sequence>
<proteinExistence type="predicted"/>
<dbReference type="Proteomes" id="UP001407347">
    <property type="component" value="Unassembled WGS sequence"/>
</dbReference>
<name>A0ABV0A7D7_9HYPH</name>
<dbReference type="EMBL" id="JAQYXP010000006">
    <property type="protein sequence ID" value="MEN3238614.1"/>
    <property type="molecule type" value="Genomic_DNA"/>
</dbReference>
<evidence type="ECO:0000313" key="2">
    <source>
        <dbReference type="Proteomes" id="UP001407347"/>
    </source>
</evidence>
<comment type="caution">
    <text evidence="1">The sequence shown here is derived from an EMBL/GenBank/DDBJ whole genome shotgun (WGS) entry which is preliminary data.</text>
</comment>
<gene>
    <name evidence="1" type="ORF">PUR29_34810</name>
</gene>
<protein>
    <submittedName>
        <fullName evidence="1">Uncharacterized protein</fullName>
    </submittedName>
</protein>
<keyword evidence="2" id="KW-1185">Reference proteome</keyword>
<accession>A0ABV0A7D7</accession>
<dbReference type="RefSeq" id="WP_346013744.1">
    <property type="nucleotide sequence ID" value="NZ_JAQYXP010000006.1"/>
</dbReference>
<organism evidence="1 2">
    <name type="scientific">Methylobacterium ajmalii</name>
    <dbReference type="NCBI Taxonomy" id="2738439"/>
    <lineage>
        <taxon>Bacteria</taxon>
        <taxon>Pseudomonadati</taxon>
        <taxon>Pseudomonadota</taxon>
        <taxon>Alphaproteobacteria</taxon>
        <taxon>Hyphomicrobiales</taxon>
        <taxon>Methylobacteriaceae</taxon>
        <taxon>Methylobacterium</taxon>
    </lineage>
</organism>
<evidence type="ECO:0000313" key="1">
    <source>
        <dbReference type="EMBL" id="MEN3238614.1"/>
    </source>
</evidence>